<dbReference type="EMBL" id="KF891883">
    <property type="protein sequence ID" value="AIW01519.1"/>
    <property type="molecule type" value="Genomic_DNA"/>
</dbReference>
<reference evidence="2" key="2">
    <citation type="journal article" date="2015" name="BMC Genomics">
        <title>Evidence of recent interspecies horizontal gene transfer regarding nucleopolyhedrovirus infection of Spodoptera frugiperda.</title>
        <authorList>
            <person name="Barrera G.P."/>
            <person name="Belaich M.N."/>
            <person name="Patarroyo M.A."/>
            <person name="Villamizar L.F."/>
            <person name="Ghiringhelli P.D."/>
        </authorList>
    </citation>
    <scope>NUCLEOTIDE SEQUENCE</scope>
    <source>
        <strain evidence="2">Colombian</strain>
    </source>
</reference>
<feature type="compositionally biased region" description="Basic and acidic residues" evidence="1">
    <location>
        <begin position="18"/>
        <end position="28"/>
    </location>
</feature>
<protein>
    <submittedName>
        <fullName evidence="2">Uncharacterized protein</fullName>
    </submittedName>
</protein>
<accession>A0A0R5RHW1</accession>
<proteinExistence type="predicted"/>
<evidence type="ECO:0000313" key="2">
    <source>
        <dbReference type="EMBL" id="AIW01519.1"/>
    </source>
</evidence>
<feature type="region of interest" description="Disordered" evidence="1">
    <location>
        <begin position="1"/>
        <end position="43"/>
    </location>
</feature>
<sequence length="299" mass="34626">MSGKSGSKRKPTSSRLSEIVKFKRKQDNKPAVPTTNDLEDNGVGLNFDPISPINSPPYFPNYDPDVSNSAMDVDIRKQVVFVRPPTMNQITKQYDNINDIQNAIDNITQYMDALQNNISSVKWTTKQHFTFFENQVNKIGYKDIMISVLNNNTVNRDNFYALSNMFYNYYVHLFNNIIPLAHIIVNVNYTHNKTRITHSMTAFLNMCAHYVVSNIRQLFNSEPTINIPESYYKIITDKQQCLTNLYNFKLNDLRNLTFIKHTPDNDVNTYTSTTASNPKDRVISFPIYVVYNIPNLKFE</sequence>
<organism evidence="2">
    <name type="scientific">Spodoptera frugiperda nuclear polyhedrosis virus</name>
    <name type="common">SfNPV</name>
    <dbReference type="NCBI Taxonomy" id="10455"/>
    <lineage>
        <taxon>Viruses</taxon>
        <taxon>Viruses incertae sedis</taxon>
        <taxon>Naldaviricetes</taxon>
        <taxon>Lefavirales</taxon>
        <taxon>Baculoviridae</taxon>
        <taxon>Alphabaculovirus</taxon>
        <taxon>Alphabaculovirus spofrugiperdae</taxon>
    </lineage>
</organism>
<name>A0A0R5RHW1_NPVSF</name>
<evidence type="ECO:0000256" key="1">
    <source>
        <dbReference type="SAM" id="MobiDB-lite"/>
    </source>
</evidence>
<feature type="compositionally biased region" description="Basic residues" evidence="1">
    <location>
        <begin position="1"/>
        <end position="12"/>
    </location>
</feature>
<reference evidence="2" key="1">
    <citation type="submission" date="2013-11" db="EMBL/GenBank/DDBJ databases">
        <authorList>
            <person name="Hoang H.T."/>
            <person name="Killian M.L."/>
            <person name="Madson D.M."/>
            <person name="Arruda P.H.E."/>
            <person name="Sun D."/>
            <person name="Schwartz K.J."/>
            <person name="Yoon K."/>
        </authorList>
    </citation>
    <scope>NUCLEOTIDE SEQUENCE</scope>
    <source>
        <strain evidence="2">Colombian</strain>
    </source>
</reference>
<organismHost>
    <name type="scientific">Lepidoptera</name>
    <name type="common">moths &amp; butterflies</name>
    <dbReference type="NCBI Taxonomy" id="7088"/>
</organismHost>